<dbReference type="InterPro" id="IPR043502">
    <property type="entry name" value="DNA/RNA_pol_sf"/>
</dbReference>
<dbReference type="InterPro" id="IPR043128">
    <property type="entry name" value="Rev_trsase/Diguanyl_cyclase"/>
</dbReference>
<dbReference type="PROSITE" id="PS50994">
    <property type="entry name" value="INTEGRASE"/>
    <property type="match status" value="1"/>
</dbReference>
<dbReference type="InterPro" id="IPR041373">
    <property type="entry name" value="RT_RNaseH"/>
</dbReference>
<keyword evidence="7" id="KW-0695">RNA-directed DNA polymerase</keyword>
<dbReference type="FunFam" id="3.30.70.270:FF:000020">
    <property type="entry name" value="Transposon Tf2-6 polyprotein-like Protein"/>
    <property type="match status" value="1"/>
</dbReference>
<dbReference type="GO" id="GO:0015074">
    <property type="term" value="P:DNA integration"/>
    <property type="evidence" value="ECO:0007669"/>
    <property type="project" value="InterPro"/>
</dbReference>
<dbReference type="SUPFAM" id="SSF53098">
    <property type="entry name" value="Ribonuclease H-like"/>
    <property type="match status" value="1"/>
</dbReference>
<dbReference type="SUPFAM" id="SSF56672">
    <property type="entry name" value="DNA/RNA polymerases"/>
    <property type="match status" value="1"/>
</dbReference>
<dbReference type="KEGG" id="qsa:O6P43_025984"/>
<keyword evidence="6" id="KW-0378">Hydrolase</keyword>
<dbReference type="GO" id="GO:0016787">
    <property type="term" value="F:hydrolase activity"/>
    <property type="evidence" value="ECO:0007669"/>
    <property type="project" value="UniProtKB-KW"/>
</dbReference>
<dbReference type="PANTHER" id="PTHR37984:SF5">
    <property type="entry name" value="PROTEIN NYNRIN-LIKE"/>
    <property type="match status" value="1"/>
</dbReference>
<dbReference type="InterPro" id="IPR012337">
    <property type="entry name" value="RNaseH-like_sf"/>
</dbReference>
<sequence length="915" mass="104739">MEPMELRFTTINLSLSELKGNSDAKFQALMEAVIALHGNKAESNHQSPPMVPPIHPVQPPPAMEQIPPIVPPAGLGIVDTREYHLMKRAAQVEFPKFEGDNLRNWLFKCQEFFKVDQNPEEMKVRIAAMHFGAKLSEWYQGYLEEKGMMRPPWNELVQELQVRFQEKMEEEVAISVHVLTGLINNDYKVGKFQTMKVLGTIKKQKVNILIDSGSTHNFIDTQLAKRLGLRVQQISEKEVMVANGSNLMISTLCRQLPWSLSGAKFFADFLVMPLGSYGMVLGIQWLSTLGDIRWNFQKLTMNFTWQQQNIMLQGYFNSIVLMADGKRTAMNLASKDSCMLIQVMERTLGAPPEVLQILKDNTLFAKKTKCIFGSLQVEYLGHIISAVRVSADAKKIEAMTKWPVPKTVKELRGFLGLTGYYRRFIRDYGKISRSLTMLLKKNSFEWSKEAEKTFLCLKQSMTQAPILSLPDYKEVFTIETDASGGGTEVVLMQKGHPITFISKVLGPKHLALSTYEKELIAMVYAVRKWKQYLAGNHFIVKTDHQALKHLLEQKECNGVLQKWLSKLMGLDYEIQYKKGKDNTVADALSRVQHDKDSETVYLVLSVVTTDLVGRIVASYQLDDKILKLMEEVRNNSGNHKNYVVTEEGGHSGVHATLKRLGRNFYWKGMQKEVRNFIRCCEVCQRFKGENVASPGLLQPLSIPNRIWNSISMDFIEGLPKSEGKLHQVQLSHSTAYHPQSDGQTEAVNRSLEAYLRCFAGDSLKQWAKWLPLAQYWYNTSHQTAINITPYQALFGQEPPSHVVYNKEDSSNDTIDRSLTGREAMIQMLKYHLAKTQNRMKVQADKHKTDRVFQVGEWVYLRLKPYRQGSLHHTSFPKLAAKYYGPYLILARVRKWHMPWNCQLTPKSIMSFMCHF</sequence>
<dbReference type="Proteomes" id="UP001163823">
    <property type="component" value="Chromosome 10"/>
</dbReference>
<dbReference type="CDD" id="cd00303">
    <property type="entry name" value="retropepsin_like"/>
    <property type="match status" value="1"/>
</dbReference>
<dbReference type="PANTHER" id="PTHR37984">
    <property type="entry name" value="PROTEIN CBG26694"/>
    <property type="match status" value="1"/>
</dbReference>
<dbReference type="Pfam" id="PF17917">
    <property type="entry name" value="RT_RNaseH"/>
    <property type="match status" value="1"/>
</dbReference>
<dbReference type="SUPFAM" id="SSF50630">
    <property type="entry name" value="Acid proteases"/>
    <property type="match status" value="1"/>
</dbReference>
<dbReference type="GO" id="GO:0003676">
    <property type="term" value="F:nucleic acid binding"/>
    <property type="evidence" value="ECO:0007669"/>
    <property type="project" value="InterPro"/>
</dbReference>
<dbReference type="Gene3D" id="3.30.420.10">
    <property type="entry name" value="Ribonuclease H-like superfamily/Ribonuclease H"/>
    <property type="match status" value="1"/>
</dbReference>
<keyword evidence="2" id="KW-0808">Transferase</keyword>
<proteinExistence type="predicted"/>
<dbReference type="GO" id="GO:0004519">
    <property type="term" value="F:endonuclease activity"/>
    <property type="evidence" value="ECO:0007669"/>
    <property type="project" value="UniProtKB-KW"/>
</dbReference>
<comment type="caution">
    <text evidence="9">The sequence shown here is derived from an EMBL/GenBank/DDBJ whole genome shotgun (WGS) entry which is preliminary data.</text>
</comment>
<organism evidence="9 10">
    <name type="scientific">Quillaja saponaria</name>
    <name type="common">Soap bark tree</name>
    <dbReference type="NCBI Taxonomy" id="32244"/>
    <lineage>
        <taxon>Eukaryota</taxon>
        <taxon>Viridiplantae</taxon>
        <taxon>Streptophyta</taxon>
        <taxon>Embryophyta</taxon>
        <taxon>Tracheophyta</taxon>
        <taxon>Spermatophyta</taxon>
        <taxon>Magnoliopsida</taxon>
        <taxon>eudicotyledons</taxon>
        <taxon>Gunneridae</taxon>
        <taxon>Pentapetalae</taxon>
        <taxon>rosids</taxon>
        <taxon>fabids</taxon>
        <taxon>Fabales</taxon>
        <taxon>Quillajaceae</taxon>
        <taxon>Quillaja</taxon>
    </lineage>
</organism>
<evidence type="ECO:0000259" key="8">
    <source>
        <dbReference type="PROSITE" id="PS50994"/>
    </source>
</evidence>
<dbReference type="InterPro" id="IPR021109">
    <property type="entry name" value="Peptidase_aspartic_dom_sf"/>
</dbReference>
<protein>
    <recommendedName>
        <fullName evidence="1">RNA-directed DNA polymerase</fullName>
        <ecNumber evidence="1">2.7.7.49</ecNumber>
    </recommendedName>
</protein>
<keyword evidence="3" id="KW-0548">Nucleotidyltransferase</keyword>
<evidence type="ECO:0000256" key="6">
    <source>
        <dbReference type="ARBA" id="ARBA00022801"/>
    </source>
</evidence>
<dbReference type="Gene3D" id="3.30.70.270">
    <property type="match status" value="2"/>
</dbReference>
<keyword evidence="10" id="KW-1185">Reference proteome</keyword>
<evidence type="ECO:0000313" key="9">
    <source>
        <dbReference type="EMBL" id="KAJ7954398.1"/>
    </source>
</evidence>
<dbReference type="Gene3D" id="1.10.340.70">
    <property type="match status" value="1"/>
</dbReference>
<evidence type="ECO:0000256" key="4">
    <source>
        <dbReference type="ARBA" id="ARBA00022722"/>
    </source>
</evidence>
<evidence type="ECO:0000256" key="7">
    <source>
        <dbReference type="ARBA" id="ARBA00022918"/>
    </source>
</evidence>
<evidence type="ECO:0000313" key="10">
    <source>
        <dbReference type="Proteomes" id="UP001163823"/>
    </source>
</evidence>
<feature type="domain" description="Integrase catalytic" evidence="8">
    <location>
        <begin position="728"/>
        <end position="797"/>
    </location>
</feature>
<evidence type="ECO:0000256" key="5">
    <source>
        <dbReference type="ARBA" id="ARBA00022759"/>
    </source>
</evidence>
<dbReference type="Gene3D" id="3.10.20.370">
    <property type="match status" value="1"/>
</dbReference>
<dbReference type="EMBL" id="JARAOO010000010">
    <property type="protein sequence ID" value="KAJ7954398.1"/>
    <property type="molecule type" value="Genomic_DNA"/>
</dbReference>
<name>A0AAD7LAT4_QUISA</name>
<dbReference type="CDD" id="cd09274">
    <property type="entry name" value="RNase_HI_RT_Ty3"/>
    <property type="match status" value="1"/>
</dbReference>
<dbReference type="InterPro" id="IPR041588">
    <property type="entry name" value="Integrase_H2C2"/>
</dbReference>
<dbReference type="EC" id="2.7.7.49" evidence="1"/>
<dbReference type="InterPro" id="IPR050951">
    <property type="entry name" value="Retrovirus_Pol_polyprotein"/>
</dbReference>
<evidence type="ECO:0000256" key="3">
    <source>
        <dbReference type="ARBA" id="ARBA00022695"/>
    </source>
</evidence>
<keyword evidence="4" id="KW-0540">Nuclease</keyword>
<keyword evidence="5" id="KW-0255">Endonuclease</keyword>
<evidence type="ECO:0000256" key="2">
    <source>
        <dbReference type="ARBA" id="ARBA00022679"/>
    </source>
</evidence>
<evidence type="ECO:0000256" key="1">
    <source>
        <dbReference type="ARBA" id="ARBA00012493"/>
    </source>
</evidence>
<dbReference type="Gene3D" id="2.40.70.10">
    <property type="entry name" value="Acid Proteases"/>
    <property type="match status" value="1"/>
</dbReference>
<dbReference type="GO" id="GO:0003964">
    <property type="term" value="F:RNA-directed DNA polymerase activity"/>
    <property type="evidence" value="ECO:0007669"/>
    <property type="project" value="UniProtKB-KW"/>
</dbReference>
<dbReference type="Pfam" id="PF17921">
    <property type="entry name" value="Integrase_H2C2"/>
    <property type="match status" value="1"/>
</dbReference>
<dbReference type="InterPro" id="IPR001584">
    <property type="entry name" value="Integrase_cat-core"/>
</dbReference>
<dbReference type="AlphaFoldDB" id="A0AAD7LAT4"/>
<reference evidence="9" key="1">
    <citation type="journal article" date="2023" name="Science">
        <title>Elucidation of the pathway for biosynthesis of saponin adjuvants from the soapbark tree.</title>
        <authorList>
            <person name="Reed J."/>
            <person name="Orme A."/>
            <person name="El-Demerdash A."/>
            <person name="Owen C."/>
            <person name="Martin L.B.B."/>
            <person name="Misra R.C."/>
            <person name="Kikuchi S."/>
            <person name="Rejzek M."/>
            <person name="Martin A.C."/>
            <person name="Harkess A."/>
            <person name="Leebens-Mack J."/>
            <person name="Louveau T."/>
            <person name="Stephenson M.J."/>
            <person name="Osbourn A."/>
        </authorList>
    </citation>
    <scope>NUCLEOTIDE SEQUENCE</scope>
    <source>
        <strain evidence="9">S10</strain>
    </source>
</reference>
<accession>A0AAD7LAT4</accession>
<dbReference type="Pfam" id="PF08284">
    <property type="entry name" value="RVP_2"/>
    <property type="match status" value="1"/>
</dbReference>
<gene>
    <name evidence="9" type="ORF">O6P43_025984</name>
</gene>
<dbReference type="InterPro" id="IPR036397">
    <property type="entry name" value="RNaseH_sf"/>
</dbReference>